<evidence type="ECO:0000256" key="4">
    <source>
        <dbReference type="ARBA" id="ARBA00022490"/>
    </source>
</evidence>
<keyword evidence="4 10" id="KW-0963">Cytoplasm</keyword>
<dbReference type="UniPathway" id="UPA00031">
    <property type="reaction ID" value="UER00007"/>
</dbReference>
<dbReference type="PANTHER" id="PTHR42945:SF9">
    <property type="entry name" value="HISTIDINE BIOSYNTHESIS BIFUNCTIONAL PROTEIN HISIE"/>
    <property type="match status" value="1"/>
</dbReference>
<keyword evidence="5 10" id="KW-0028">Amino-acid biosynthesis</keyword>
<dbReference type="OrthoDB" id="9795769at2"/>
<comment type="caution">
    <text evidence="11">The sequence shown here is derived from an EMBL/GenBank/DDBJ whole genome shotgun (WGS) entry which is preliminary data.</text>
</comment>
<dbReference type="Gene3D" id="1.10.287.1080">
    <property type="entry name" value="MazG-like"/>
    <property type="match status" value="1"/>
</dbReference>
<evidence type="ECO:0000313" key="12">
    <source>
        <dbReference type="Proteomes" id="UP000076603"/>
    </source>
</evidence>
<name>A0A162UUB9_9CLOT</name>
<dbReference type="STRING" id="1121326.CLMAG_13460"/>
<keyword evidence="9 10" id="KW-0368">Histidine biosynthesis</keyword>
<dbReference type="GO" id="GO:0005524">
    <property type="term" value="F:ATP binding"/>
    <property type="evidence" value="ECO:0007669"/>
    <property type="project" value="UniProtKB-KW"/>
</dbReference>
<dbReference type="EMBL" id="LWAE01000001">
    <property type="protein sequence ID" value="KZL94293.1"/>
    <property type="molecule type" value="Genomic_DNA"/>
</dbReference>
<evidence type="ECO:0000313" key="11">
    <source>
        <dbReference type="EMBL" id="KZL94293.1"/>
    </source>
</evidence>
<dbReference type="InterPro" id="IPR021130">
    <property type="entry name" value="PRib-ATP_PPHydrolase-like"/>
</dbReference>
<keyword evidence="12" id="KW-1185">Reference proteome</keyword>
<evidence type="ECO:0000256" key="10">
    <source>
        <dbReference type="HAMAP-Rule" id="MF_01020"/>
    </source>
</evidence>
<dbReference type="Proteomes" id="UP000076603">
    <property type="component" value="Unassembled WGS sequence"/>
</dbReference>
<comment type="catalytic activity">
    <reaction evidence="1 10">
        <text>1-(5-phospho-beta-D-ribosyl)-ATP + H2O = 1-(5-phospho-beta-D-ribosyl)-5'-AMP + diphosphate + H(+)</text>
        <dbReference type="Rhea" id="RHEA:22828"/>
        <dbReference type="ChEBI" id="CHEBI:15377"/>
        <dbReference type="ChEBI" id="CHEBI:15378"/>
        <dbReference type="ChEBI" id="CHEBI:33019"/>
        <dbReference type="ChEBI" id="CHEBI:59457"/>
        <dbReference type="ChEBI" id="CHEBI:73183"/>
        <dbReference type="EC" id="3.6.1.31"/>
    </reaction>
</comment>
<dbReference type="GO" id="GO:0005737">
    <property type="term" value="C:cytoplasm"/>
    <property type="evidence" value="ECO:0007669"/>
    <property type="project" value="UniProtKB-SubCell"/>
</dbReference>
<sequence>MEIKSVVEQLYEVIKERRGNPVEGSYTSYLFEKGLDKILKKVGEEATEVIIASKNNNKIEEVSEICDLIYHLIVLMANQGIDIEDIAQELDKRREKTCNKKAERKPIENI</sequence>
<dbReference type="RefSeq" id="WP_066619601.1">
    <property type="nucleotide sequence ID" value="NZ_FQXL01000009.1"/>
</dbReference>
<evidence type="ECO:0000256" key="5">
    <source>
        <dbReference type="ARBA" id="ARBA00022605"/>
    </source>
</evidence>
<dbReference type="AlphaFoldDB" id="A0A162UUB9"/>
<keyword evidence="7 10" id="KW-0378">Hydrolase</keyword>
<evidence type="ECO:0000256" key="3">
    <source>
        <dbReference type="ARBA" id="ARBA00005204"/>
    </source>
</evidence>
<evidence type="ECO:0000256" key="1">
    <source>
        <dbReference type="ARBA" id="ARBA00001460"/>
    </source>
</evidence>
<dbReference type="GO" id="GO:0004636">
    <property type="term" value="F:phosphoribosyl-ATP diphosphatase activity"/>
    <property type="evidence" value="ECO:0007669"/>
    <property type="project" value="UniProtKB-UniRule"/>
</dbReference>
<evidence type="ECO:0000256" key="7">
    <source>
        <dbReference type="ARBA" id="ARBA00022801"/>
    </source>
</evidence>
<organism evidence="11 12">
    <name type="scientific">Clostridium magnum DSM 2767</name>
    <dbReference type="NCBI Taxonomy" id="1121326"/>
    <lineage>
        <taxon>Bacteria</taxon>
        <taxon>Bacillati</taxon>
        <taxon>Bacillota</taxon>
        <taxon>Clostridia</taxon>
        <taxon>Eubacteriales</taxon>
        <taxon>Clostridiaceae</taxon>
        <taxon>Clostridium</taxon>
    </lineage>
</organism>
<dbReference type="NCBIfam" id="NF001611">
    <property type="entry name" value="PRK00400.1-3"/>
    <property type="match status" value="1"/>
</dbReference>
<evidence type="ECO:0000256" key="2">
    <source>
        <dbReference type="ARBA" id="ARBA00004496"/>
    </source>
</evidence>
<evidence type="ECO:0000256" key="6">
    <source>
        <dbReference type="ARBA" id="ARBA00022741"/>
    </source>
</evidence>
<dbReference type="HAMAP" id="MF_01020">
    <property type="entry name" value="HisE"/>
    <property type="match status" value="1"/>
</dbReference>
<dbReference type="CDD" id="cd11534">
    <property type="entry name" value="NTP-PPase_HisIE_like"/>
    <property type="match status" value="1"/>
</dbReference>
<dbReference type="GO" id="GO:0000105">
    <property type="term" value="P:L-histidine biosynthetic process"/>
    <property type="evidence" value="ECO:0007669"/>
    <property type="project" value="UniProtKB-UniRule"/>
</dbReference>
<evidence type="ECO:0000256" key="9">
    <source>
        <dbReference type="ARBA" id="ARBA00023102"/>
    </source>
</evidence>
<dbReference type="InterPro" id="IPR008179">
    <property type="entry name" value="HisE"/>
</dbReference>
<dbReference type="SUPFAM" id="SSF101386">
    <property type="entry name" value="all-alpha NTP pyrophosphatases"/>
    <property type="match status" value="1"/>
</dbReference>
<protein>
    <recommendedName>
        <fullName evidence="10">Phosphoribosyl-ATP pyrophosphatase</fullName>
        <shortName evidence="10">PRA-PH</shortName>
        <ecNumber evidence="10">3.6.1.31</ecNumber>
    </recommendedName>
</protein>
<reference evidence="11 12" key="1">
    <citation type="submission" date="2016-04" db="EMBL/GenBank/DDBJ databases">
        <title>Genome sequence of Clostridium magnum DSM 2767.</title>
        <authorList>
            <person name="Poehlein A."/>
            <person name="Uhlig R."/>
            <person name="Fischer R."/>
            <person name="Bahl H."/>
            <person name="Daniel R."/>
        </authorList>
    </citation>
    <scope>NUCLEOTIDE SEQUENCE [LARGE SCALE GENOMIC DNA]</scope>
    <source>
        <strain evidence="11 12">DSM 2767</strain>
    </source>
</reference>
<dbReference type="PATRIC" id="fig|1121326.3.peg.1314"/>
<dbReference type="NCBIfam" id="TIGR03188">
    <property type="entry name" value="histidine_hisI"/>
    <property type="match status" value="1"/>
</dbReference>
<evidence type="ECO:0000256" key="8">
    <source>
        <dbReference type="ARBA" id="ARBA00022840"/>
    </source>
</evidence>
<comment type="pathway">
    <text evidence="3 10">Amino-acid biosynthesis; L-histidine biosynthesis; L-histidine from 5-phospho-alpha-D-ribose 1-diphosphate: step 2/9.</text>
</comment>
<keyword evidence="8 10" id="KW-0067">ATP-binding</keyword>
<proteinExistence type="inferred from homology"/>
<comment type="similarity">
    <text evidence="10">Belongs to the PRA-PH family.</text>
</comment>
<gene>
    <name evidence="10 11" type="primary">hisE</name>
    <name evidence="11" type="ORF">CLMAG_13460</name>
</gene>
<keyword evidence="6 10" id="KW-0547">Nucleotide-binding</keyword>
<accession>A0A162UUB9</accession>
<dbReference type="PANTHER" id="PTHR42945">
    <property type="entry name" value="HISTIDINE BIOSYNTHESIS BIFUNCTIONAL PROTEIN"/>
    <property type="match status" value="1"/>
</dbReference>
<dbReference type="EC" id="3.6.1.31" evidence="10"/>
<comment type="subcellular location">
    <subcellularLocation>
        <location evidence="2 10">Cytoplasm</location>
    </subcellularLocation>
</comment>
<dbReference type="Pfam" id="PF01503">
    <property type="entry name" value="PRA-PH"/>
    <property type="match status" value="1"/>
</dbReference>